<evidence type="ECO:0000259" key="1">
    <source>
        <dbReference type="PROSITE" id="PS50097"/>
    </source>
</evidence>
<dbReference type="PANTHER" id="PTHR24413">
    <property type="entry name" value="SPECKLE-TYPE POZ PROTEIN"/>
    <property type="match status" value="1"/>
</dbReference>
<sequence length="294" mass="32738">MAKLSTDLISVFVGYDKDNEYDVHDVPDVPGLKWSLLIESNEFAQTVSAHLHVIGAAGTVTGAMYCQSDSEIETKYFKFDFVNEEKHVIDIDGFQRITCTATFLIPPTKKATLAPLMVHELIDPTKPTCFDATIKVEGGDIKVHRGFLSMISPVFSVVFGPDTSESKTGIVSITDFTHETVKNALDYCYGRNVEEKPMTEITDMLRFYDKYDIEAAIEKLEAWLTEKLTVENFVPIAVYAWQYSLESLQGECGKMFLEHVEELACHPDLVQLDPNVIAGIYRAGAAAASKDANE</sequence>
<dbReference type="CDD" id="cd14733">
    <property type="entry name" value="BACK"/>
    <property type="match status" value="1"/>
</dbReference>
<reference evidence="2" key="1">
    <citation type="journal article" date="2013" name="Genetics">
        <title>The draft genome and transcriptome of Panagrellus redivivus are shaped by the harsh demands of a free-living lifestyle.</title>
        <authorList>
            <person name="Srinivasan J."/>
            <person name="Dillman A.R."/>
            <person name="Macchietto M.G."/>
            <person name="Heikkinen L."/>
            <person name="Lakso M."/>
            <person name="Fracchia K.M."/>
            <person name="Antoshechkin I."/>
            <person name="Mortazavi A."/>
            <person name="Wong G."/>
            <person name="Sternberg P.W."/>
        </authorList>
    </citation>
    <scope>NUCLEOTIDE SEQUENCE [LARGE SCALE GENOMIC DNA]</scope>
    <source>
        <strain evidence="2">MT8872</strain>
    </source>
</reference>
<dbReference type="SUPFAM" id="SSF54695">
    <property type="entry name" value="POZ domain"/>
    <property type="match status" value="1"/>
</dbReference>
<dbReference type="CDD" id="cd18186">
    <property type="entry name" value="BTB_POZ_ZBTB_KLHL-like"/>
    <property type="match status" value="1"/>
</dbReference>
<keyword evidence="2" id="KW-1185">Reference proteome</keyword>
<name>A0A7E4W7T7_PANRE</name>
<organism evidence="2 3">
    <name type="scientific">Panagrellus redivivus</name>
    <name type="common">Microworm</name>
    <dbReference type="NCBI Taxonomy" id="6233"/>
    <lineage>
        <taxon>Eukaryota</taxon>
        <taxon>Metazoa</taxon>
        <taxon>Ecdysozoa</taxon>
        <taxon>Nematoda</taxon>
        <taxon>Chromadorea</taxon>
        <taxon>Rhabditida</taxon>
        <taxon>Tylenchina</taxon>
        <taxon>Panagrolaimomorpha</taxon>
        <taxon>Panagrolaimoidea</taxon>
        <taxon>Panagrolaimidae</taxon>
        <taxon>Panagrellus</taxon>
    </lineage>
</organism>
<dbReference type="Gene3D" id="3.30.710.10">
    <property type="entry name" value="Potassium Channel Kv1.1, Chain A"/>
    <property type="match status" value="1"/>
</dbReference>
<evidence type="ECO:0000313" key="3">
    <source>
        <dbReference type="WBParaSite" id="Pan_g8091.t1"/>
    </source>
</evidence>
<reference evidence="3" key="2">
    <citation type="submission" date="2020-10" db="UniProtKB">
        <authorList>
            <consortium name="WormBaseParasite"/>
        </authorList>
    </citation>
    <scope>IDENTIFICATION</scope>
</reference>
<protein>
    <submittedName>
        <fullName evidence="3">BTB domain-containing protein</fullName>
    </submittedName>
</protein>
<dbReference type="Pfam" id="PF00651">
    <property type="entry name" value="BTB"/>
    <property type="match status" value="1"/>
</dbReference>
<dbReference type="InterPro" id="IPR011333">
    <property type="entry name" value="SKP1/BTB/POZ_sf"/>
</dbReference>
<accession>A0A7E4W7T7</accession>
<dbReference type="PROSITE" id="PS50097">
    <property type="entry name" value="BTB"/>
    <property type="match status" value="1"/>
</dbReference>
<dbReference type="Proteomes" id="UP000492821">
    <property type="component" value="Unassembled WGS sequence"/>
</dbReference>
<dbReference type="WBParaSite" id="Pan_g8091.t1">
    <property type="protein sequence ID" value="Pan_g8091.t1"/>
    <property type="gene ID" value="Pan_g8091"/>
</dbReference>
<proteinExistence type="predicted"/>
<dbReference type="InterPro" id="IPR000210">
    <property type="entry name" value="BTB/POZ_dom"/>
</dbReference>
<feature type="domain" description="BTB" evidence="1">
    <location>
        <begin position="130"/>
        <end position="197"/>
    </location>
</feature>
<evidence type="ECO:0000313" key="2">
    <source>
        <dbReference type="Proteomes" id="UP000492821"/>
    </source>
</evidence>
<dbReference type="SMART" id="SM00225">
    <property type="entry name" value="BTB"/>
    <property type="match status" value="1"/>
</dbReference>
<dbReference type="AlphaFoldDB" id="A0A7E4W7T7"/>